<evidence type="ECO:0000256" key="1">
    <source>
        <dbReference type="ARBA" id="ARBA00004651"/>
    </source>
</evidence>
<keyword evidence="3 6" id="KW-0812">Transmembrane</keyword>
<feature type="transmembrane region" description="Helical" evidence="6">
    <location>
        <begin position="279"/>
        <end position="299"/>
    </location>
</feature>
<dbReference type="PANTHER" id="PTHR32196:SF19">
    <property type="entry name" value="GALACTOFURANOSE TRANSPORTER PERMEASE PROTEIN YTFT"/>
    <property type="match status" value="1"/>
</dbReference>
<sequence>MTFLTGTGAASGCARLNWRSGLAEVAILAALIVVFSILNPTHFPTLVNLNTILNSAAIPVVIGVGASLVVLTGRIDLSVEGVMGAAGMVFVLLSANSRETADIGWLAYPVAIGVGLALGAATGLVHAFAKVPSFIVSLGMWYVGLGIAAVLFGYEMIPFLSDEAAVAWPTATTFGLPNSFLLALCIVAFGWLIERYTRLGRYTRAIGNNEGVARMTGIPVAAYVVLIFAFAGACSALAGIMGSLALGAGAANVGVGMLFLTLAAIVIGGTPLGGGQGGALRTVMGVLILSTLYNGLILAGVDPSIQSGVSGVVLVVAVIAAGWSQRAKLRVFK</sequence>
<dbReference type="Pfam" id="PF02653">
    <property type="entry name" value="BPD_transp_2"/>
    <property type="match status" value="1"/>
</dbReference>
<dbReference type="GO" id="GO:0022857">
    <property type="term" value="F:transmembrane transporter activity"/>
    <property type="evidence" value="ECO:0007669"/>
    <property type="project" value="InterPro"/>
</dbReference>
<feature type="transmembrane region" description="Helical" evidence="6">
    <location>
        <begin position="215"/>
        <end position="238"/>
    </location>
</feature>
<dbReference type="AlphaFoldDB" id="A0A8G0ZWX4"/>
<dbReference type="Proteomes" id="UP000826300">
    <property type="component" value="Chromosome"/>
</dbReference>
<feature type="transmembrane region" description="Helical" evidence="6">
    <location>
        <begin position="244"/>
        <end position="267"/>
    </location>
</feature>
<dbReference type="PANTHER" id="PTHR32196">
    <property type="entry name" value="ABC TRANSPORTER PERMEASE PROTEIN YPHD-RELATED-RELATED"/>
    <property type="match status" value="1"/>
</dbReference>
<evidence type="ECO:0000313" key="8">
    <source>
        <dbReference type="Proteomes" id="UP000826300"/>
    </source>
</evidence>
<feature type="transmembrane region" description="Helical" evidence="6">
    <location>
        <begin position="305"/>
        <end position="323"/>
    </location>
</feature>
<name>A0A8G0ZWX4_9RHOB</name>
<evidence type="ECO:0000256" key="2">
    <source>
        <dbReference type="ARBA" id="ARBA00022475"/>
    </source>
</evidence>
<dbReference type="GO" id="GO:0005886">
    <property type="term" value="C:plasma membrane"/>
    <property type="evidence" value="ECO:0007669"/>
    <property type="project" value="UniProtKB-SubCell"/>
</dbReference>
<gene>
    <name evidence="7" type="ORF">JO391_17715</name>
</gene>
<dbReference type="EMBL" id="CP069370">
    <property type="protein sequence ID" value="QYZ69534.1"/>
    <property type="molecule type" value="Genomic_DNA"/>
</dbReference>
<comment type="subcellular location">
    <subcellularLocation>
        <location evidence="1">Cell membrane</location>
        <topology evidence="1">Multi-pass membrane protein</topology>
    </subcellularLocation>
</comment>
<evidence type="ECO:0000313" key="7">
    <source>
        <dbReference type="EMBL" id="QYZ69534.1"/>
    </source>
</evidence>
<dbReference type="CDD" id="cd06579">
    <property type="entry name" value="TM_PBP1_transp_AraH_like"/>
    <property type="match status" value="1"/>
</dbReference>
<feature type="transmembrane region" description="Helical" evidence="6">
    <location>
        <begin position="77"/>
        <end position="95"/>
    </location>
</feature>
<dbReference type="RefSeq" id="WP_220661752.1">
    <property type="nucleotide sequence ID" value="NZ_CP069370.1"/>
</dbReference>
<protein>
    <submittedName>
        <fullName evidence="7">ABC transporter permease</fullName>
    </submittedName>
</protein>
<feature type="transmembrane region" description="Helical" evidence="6">
    <location>
        <begin position="21"/>
        <end position="39"/>
    </location>
</feature>
<reference evidence="7" key="1">
    <citation type="submission" date="2021-02" db="EMBL/GenBank/DDBJ databases">
        <title>Rhodobacter shimadae sp. nov., an aerobic anoxygenic phototrophic bacterium isolated from a hot spring.</title>
        <authorList>
            <person name="Muramatsu S."/>
            <person name="Haruta S."/>
            <person name="Hirose S."/>
            <person name="Hanada S."/>
        </authorList>
    </citation>
    <scope>NUCLEOTIDE SEQUENCE</scope>
    <source>
        <strain evidence="7">N10</strain>
    </source>
</reference>
<evidence type="ECO:0000256" key="6">
    <source>
        <dbReference type="SAM" id="Phobius"/>
    </source>
</evidence>
<evidence type="ECO:0000256" key="4">
    <source>
        <dbReference type="ARBA" id="ARBA00022989"/>
    </source>
</evidence>
<keyword evidence="5 6" id="KW-0472">Membrane</keyword>
<feature type="transmembrane region" description="Helical" evidence="6">
    <location>
        <begin position="174"/>
        <end position="194"/>
    </location>
</feature>
<keyword evidence="4 6" id="KW-1133">Transmembrane helix</keyword>
<keyword evidence="2" id="KW-1003">Cell membrane</keyword>
<feature type="transmembrane region" description="Helical" evidence="6">
    <location>
        <begin position="134"/>
        <end position="154"/>
    </location>
</feature>
<evidence type="ECO:0000256" key="5">
    <source>
        <dbReference type="ARBA" id="ARBA00023136"/>
    </source>
</evidence>
<feature type="transmembrane region" description="Helical" evidence="6">
    <location>
        <begin position="51"/>
        <end position="70"/>
    </location>
</feature>
<proteinExistence type="predicted"/>
<keyword evidence="8" id="KW-1185">Reference proteome</keyword>
<evidence type="ECO:0000256" key="3">
    <source>
        <dbReference type="ARBA" id="ARBA00022692"/>
    </source>
</evidence>
<accession>A0A8G0ZWX4</accession>
<feature type="transmembrane region" description="Helical" evidence="6">
    <location>
        <begin position="107"/>
        <end position="127"/>
    </location>
</feature>
<dbReference type="KEGG" id="nsm:JO391_17715"/>
<organism evidence="7 8">
    <name type="scientific">Neotabrizicola shimadae</name>
    <dbReference type="NCBI Taxonomy" id="2807096"/>
    <lineage>
        <taxon>Bacteria</taxon>
        <taxon>Pseudomonadati</taxon>
        <taxon>Pseudomonadota</taxon>
        <taxon>Alphaproteobacteria</taxon>
        <taxon>Rhodobacterales</taxon>
        <taxon>Paracoccaceae</taxon>
        <taxon>Neotabrizicola</taxon>
    </lineage>
</organism>
<dbReference type="InterPro" id="IPR001851">
    <property type="entry name" value="ABC_transp_permease"/>
</dbReference>